<name>A0A562SS97_9BACT</name>
<evidence type="ECO:0000259" key="6">
    <source>
        <dbReference type="Pfam" id="PF04932"/>
    </source>
</evidence>
<evidence type="ECO:0000313" key="7">
    <source>
        <dbReference type="EMBL" id="TWI83670.1"/>
    </source>
</evidence>
<evidence type="ECO:0000256" key="3">
    <source>
        <dbReference type="ARBA" id="ARBA00022989"/>
    </source>
</evidence>
<keyword evidence="7" id="KW-0436">Ligase</keyword>
<keyword evidence="4 5" id="KW-0472">Membrane</keyword>
<dbReference type="RefSeq" id="WP_144885965.1">
    <property type="nucleotide sequence ID" value="NZ_VLLE01000003.1"/>
</dbReference>
<dbReference type="GO" id="GO:0016020">
    <property type="term" value="C:membrane"/>
    <property type="evidence" value="ECO:0007669"/>
    <property type="project" value="UniProtKB-SubCell"/>
</dbReference>
<keyword evidence="8" id="KW-1185">Reference proteome</keyword>
<protein>
    <submittedName>
        <fullName evidence="7">O-antigen ligase</fullName>
    </submittedName>
</protein>
<accession>A0A562SS97</accession>
<dbReference type="PANTHER" id="PTHR37422:SF17">
    <property type="entry name" value="O-ANTIGEN LIGASE"/>
    <property type="match status" value="1"/>
</dbReference>
<dbReference type="EMBL" id="VLLE01000003">
    <property type="protein sequence ID" value="TWI83670.1"/>
    <property type="molecule type" value="Genomic_DNA"/>
</dbReference>
<dbReference type="InterPro" id="IPR007016">
    <property type="entry name" value="O-antigen_ligase-rel_domated"/>
</dbReference>
<dbReference type="PANTHER" id="PTHR37422">
    <property type="entry name" value="TEICHURONIC ACID BIOSYNTHESIS PROTEIN TUAE"/>
    <property type="match status" value="1"/>
</dbReference>
<evidence type="ECO:0000256" key="2">
    <source>
        <dbReference type="ARBA" id="ARBA00022692"/>
    </source>
</evidence>
<feature type="transmembrane region" description="Helical" evidence="5">
    <location>
        <begin position="199"/>
        <end position="215"/>
    </location>
</feature>
<feature type="transmembrane region" description="Helical" evidence="5">
    <location>
        <begin position="386"/>
        <end position="402"/>
    </location>
</feature>
<feature type="transmembrane region" description="Helical" evidence="5">
    <location>
        <begin position="99"/>
        <end position="117"/>
    </location>
</feature>
<feature type="transmembrane region" description="Helical" evidence="5">
    <location>
        <begin position="124"/>
        <end position="148"/>
    </location>
</feature>
<feature type="transmembrane region" description="Helical" evidence="5">
    <location>
        <begin position="357"/>
        <end position="379"/>
    </location>
</feature>
<proteinExistence type="predicted"/>
<organism evidence="7 8">
    <name type="scientific">Lacibacter cauensis</name>
    <dbReference type="NCBI Taxonomy" id="510947"/>
    <lineage>
        <taxon>Bacteria</taxon>
        <taxon>Pseudomonadati</taxon>
        <taxon>Bacteroidota</taxon>
        <taxon>Chitinophagia</taxon>
        <taxon>Chitinophagales</taxon>
        <taxon>Chitinophagaceae</taxon>
        <taxon>Lacibacter</taxon>
    </lineage>
</organism>
<gene>
    <name evidence="7" type="ORF">IQ13_1783</name>
</gene>
<keyword evidence="3 5" id="KW-1133">Transmembrane helix</keyword>
<dbReference type="InterPro" id="IPR051533">
    <property type="entry name" value="WaaL-like"/>
</dbReference>
<dbReference type="Pfam" id="PF04932">
    <property type="entry name" value="Wzy_C"/>
    <property type="match status" value="1"/>
</dbReference>
<sequence>MKTLLLADAEGRQLKWQEKAFYWLVLVFFISLFIPRAPVASNILLGAFVAHSFFYNRLNEKLQILKQRPVVILITAYYLLHVISLAWSTDKEEAATQLAIRLPIFILPLAIGTVIIKKDLADRIILVIGFITTGVAVVSLGLSFSQYMKTGNSGFLYNDSLTVHFGQQSIYVAMLVNLSIAGIVYLLQRKTVAQSLQGWLYVSLIILFVFHFLLASRSAMLLLYGSALLFAFYYVFTKRRYLEGATLILGLVIGAFMLFKFFPKTVQRFKELAYTNFTFESKAAESHYDMQLDSAQWNGANTRLALWQCGWELAKQNMLTGVGIGDRVSDMNKVYADRKFAMAIETKKNVHNSYLDAWLTFGIGGFILLLLAFAVLPFVDAVRATNGYYLFVVTVFIVSMLFEVYIGRSFGCMLAGFFYSFIAATKKK</sequence>
<dbReference type="OrthoDB" id="1631746at2"/>
<evidence type="ECO:0000256" key="4">
    <source>
        <dbReference type="ARBA" id="ARBA00023136"/>
    </source>
</evidence>
<dbReference type="GO" id="GO:0016874">
    <property type="term" value="F:ligase activity"/>
    <property type="evidence" value="ECO:0007669"/>
    <property type="project" value="UniProtKB-KW"/>
</dbReference>
<feature type="transmembrane region" description="Helical" evidence="5">
    <location>
        <begin position="168"/>
        <end position="187"/>
    </location>
</feature>
<comment type="caution">
    <text evidence="7">The sequence shown here is derived from an EMBL/GenBank/DDBJ whole genome shotgun (WGS) entry which is preliminary data.</text>
</comment>
<feature type="domain" description="O-antigen ligase-related" evidence="6">
    <location>
        <begin position="203"/>
        <end position="370"/>
    </location>
</feature>
<comment type="subcellular location">
    <subcellularLocation>
        <location evidence="1">Membrane</location>
        <topology evidence="1">Multi-pass membrane protein</topology>
    </subcellularLocation>
</comment>
<dbReference type="Proteomes" id="UP000316167">
    <property type="component" value="Unassembled WGS sequence"/>
</dbReference>
<feature type="transmembrane region" description="Helical" evidence="5">
    <location>
        <begin position="20"/>
        <end position="37"/>
    </location>
</feature>
<feature type="transmembrane region" description="Helical" evidence="5">
    <location>
        <begin position="244"/>
        <end position="262"/>
    </location>
</feature>
<dbReference type="AlphaFoldDB" id="A0A562SS97"/>
<keyword evidence="2 5" id="KW-0812">Transmembrane</keyword>
<reference evidence="7 8" key="1">
    <citation type="journal article" date="2015" name="Stand. Genomic Sci.">
        <title>Genomic Encyclopedia of Bacterial and Archaeal Type Strains, Phase III: the genomes of soil and plant-associated and newly described type strains.</title>
        <authorList>
            <person name="Whitman W.B."/>
            <person name="Woyke T."/>
            <person name="Klenk H.P."/>
            <person name="Zhou Y."/>
            <person name="Lilburn T.G."/>
            <person name="Beck B.J."/>
            <person name="De Vos P."/>
            <person name="Vandamme P."/>
            <person name="Eisen J.A."/>
            <person name="Garrity G."/>
            <person name="Hugenholtz P."/>
            <person name="Kyrpides N.C."/>
        </authorList>
    </citation>
    <scope>NUCLEOTIDE SEQUENCE [LARGE SCALE GENOMIC DNA]</scope>
    <source>
        <strain evidence="7 8">CGMCC 1.7271</strain>
    </source>
</reference>
<feature type="transmembrane region" description="Helical" evidence="5">
    <location>
        <begin position="70"/>
        <end position="87"/>
    </location>
</feature>
<evidence type="ECO:0000256" key="1">
    <source>
        <dbReference type="ARBA" id="ARBA00004141"/>
    </source>
</evidence>
<evidence type="ECO:0000256" key="5">
    <source>
        <dbReference type="SAM" id="Phobius"/>
    </source>
</evidence>
<evidence type="ECO:0000313" key="8">
    <source>
        <dbReference type="Proteomes" id="UP000316167"/>
    </source>
</evidence>